<dbReference type="InterPro" id="IPR050468">
    <property type="entry name" value="Cuticle_Struct_Prot"/>
</dbReference>
<evidence type="ECO:0000256" key="2">
    <source>
        <dbReference type="PROSITE-ProRule" id="PRU00497"/>
    </source>
</evidence>
<dbReference type="InterPro" id="IPR031311">
    <property type="entry name" value="CHIT_BIND_RR_consensus"/>
</dbReference>
<evidence type="ECO:0000256" key="1">
    <source>
        <dbReference type="ARBA" id="ARBA00022460"/>
    </source>
</evidence>
<protein>
    <submittedName>
        <fullName evidence="5">Uncharacterized protein LOC117571926</fullName>
    </submittedName>
</protein>
<organism evidence="4 5">
    <name type="scientific">Drosophila albomicans</name>
    <name type="common">Fruit fly</name>
    <dbReference type="NCBI Taxonomy" id="7291"/>
    <lineage>
        <taxon>Eukaryota</taxon>
        <taxon>Metazoa</taxon>
        <taxon>Ecdysozoa</taxon>
        <taxon>Arthropoda</taxon>
        <taxon>Hexapoda</taxon>
        <taxon>Insecta</taxon>
        <taxon>Pterygota</taxon>
        <taxon>Neoptera</taxon>
        <taxon>Endopterygota</taxon>
        <taxon>Diptera</taxon>
        <taxon>Brachycera</taxon>
        <taxon>Muscomorpha</taxon>
        <taxon>Ephydroidea</taxon>
        <taxon>Drosophilidae</taxon>
        <taxon>Drosophila</taxon>
    </lineage>
</organism>
<dbReference type="GeneID" id="117571926"/>
<dbReference type="PRINTS" id="PR00947">
    <property type="entry name" value="CUTICLE"/>
</dbReference>
<keyword evidence="1 2" id="KW-0193">Cuticle</keyword>
<dbReference type="InterPro" id="IPR000618">
    <property type="entry name" value="Insect_cuticle"/>
</dbReference>
<evidence type="ECO:0000313" key="5">
    <source>
        <dbReference type="RefSeq" id="XP_051859572.1"/>
    </source>
</evidence>
<dbReference type="PROSITE" id="PS51155">
    <property type="entry name" value="CHIT_BIND_RR_2"/>
    <property type="match status" value="2"/>
</dbReference>
<evidence type="ECO:0000313" key="4">
    <source>
        <dbReference type="Proteomes" id="UP000515160"/>
    </source>
</evidence>
<feature type="chain" id="PRO_5038932542" evidence="3">
    <location>
        <begin position="17"/>
        <end position="224"/>
    </location>
</feature>
<reference evidence="5" key="1">
    <citation type="submission" date="2025-08" db="UniProtKB">
        <authorList>
            <consortium name="RefSeq"/>
        </authorList>
    </citation>
    <scope>IDENTIFICATION</scope>
    <source>
        <strain evidence="5">15112-1751.03</strain>
        <tissue evidence="5">Whole Adult</tissue>
    </source>
</reference>
<proteinExistence type="predicted"/>
<dbReference type="GO" id="GO:0062129">
    <property type="term" value="C:chitin-based extracellular matrix"/>
    <property type="evidence" value="ECO:0007669"/>
    <property type="project" value="TreeGrafter"/>
</dbReference>
<evidence type="ECO:0000256" key="3">
    <source>
        <dbReference type="SAM" id="SignalP"/>
    </source>
</evidence>
<name>A0A9C6WHD1_DROAB</name>
<keyword evidence="3" id="KW-0732">Signal</keyword>
<dbReference type="PROSITE" id="PS00233">
    <property type="entry name" value="CHIT_BIND_RR_1"/>
    <property type="match status" value="2"/>
</dbReference>
<dbReference type="PANTHER" id="PTHR10380">
    <property type="entry name" value="CUTICLE PROTEIN"/>
    <property type="match status" value="1"/>
</dbReference>
<dbReference type="OrthoDB" id="7255276at2759"/>
<keyword evidence="4" id="KW-1185">Reference proteome</keyword>
<sequence>MKFLIVLVALFALAIAAPSDDKTVIVEQSSDIEPNAFKSNLKLSDGTEIESAGQLTNAGTDDEALEVNGRYTYPDPEGKVHTVNYHAGVNGYQPESEDIPIAPTLRDAKSLKMLFKTTVFAVCALLFASLINAAPVSSDGEATVVRNDFDNIGTDGYKYGYETSNGISAQQEGQLQNAGSENESISVRGQFQFTGNDGVVYSVSYVADENGFQPQGAHLPVAPQ</sequence>
<feature type="signal peptide" evidence="3">
    <location>
        <begin position="1"/>
        <end position="16"/>
    </location>
</feature>
<dbReference type="Proteomes" id="UP000515160">
    <property type="component" value="Chromosome 3"/>
</dbReference>
<dbReference type="Pfam" id="PF00379">
    <property type="entry name" value="Chitin_bind_4"/>
    <property type="match status" value="2"/>
</dbReference>
<dbReference type="RefSeq" id="XP_051859572.1">
    <property type="nucleotide sequence ID" value="XM_052003612.1"/>
</dbReference>
<dbReference type="AlphaFoldDB" id="A0A9C6WHD1"/>
<dbReference type="PANTHER" id="PTHR10380:SF218">
    <property type="entry name" value="ADULT CUTICLE PROTEIN 65AA-RELATED"/>
    <property type="match status" value="1"/>
</dbReference>
<gene>
    <name evidence="5" type="primary">LOC117571926</name>
</gene>
<dbReference type="GO" id="GO:0008010">
    <property type="term" value="F:structural constituent of chitin-based larval cuticle"/>
    <property type="evidence" value="ECO:0007669"/>
    <property type="project" value="TreeGrafter"/>
</dbReference>
<accession>A0A9C6WHD1</accession>